<dbReference type="EMBL" id="WWCL01000001">
    <property type="protein sequence ID" value="MYN44302.1"/>
    <property type="molecule type" value="Genomic_DNA"/>
</dbReference>
<feature type="transmembrane region" description="Helical" evidence="1">
    <location>
        <begin position="323"/>
        <end position="344"/>
    </location>
</feature>
<feature type="transmembrane region" description="Helical" evidence="1">
    <location>
        <begin position="239"/>
        <end position="257"/>
    </location>
</feature>
<protein>
    <recommendedName>
        <fullName evidence="4">Na+/H+ antiporter</fullName>
    </recommendedName>
</protein>
<dbReference type="AlphaFoldDB" id="A0A845HU02"/>
<keyword evidence="3" id="KW-1185">Reference proteome</keyword>
<dbReference type="Proteomes" id="UP000444316">
    <property type="component" value="Unassembled WGS sequence"/>
</dbReference>
<sequence length="414" mass="43897">MHTVQLLGAILFGLALLHTFAAKSIEQLAHRHPRHAGLFHLLGEVEVVFGFWAIVLIISMAIVGGGESAITYAESRQYTEPLFVFTVMVVAASRPVLAVVQGLLGGLARLLPLRTELALVWFGMALVPLSGSLITEPAAMTLAALMLAPLVFRDDMPERLKYAALGVLFVNVSIGGTLTAYAAPPVLMVATTWQWDSAFMAQHFGWRAALAVLFNATVITAVLARHLRPHTNSDSESAPVPLLVSAVHLAFLALVVVFSHHPVLFLGLFMLFLGFTIAYQRYQQPLIIKEGLLVGFFLAGLVVLGGMQQWWLQPIVESLAPTALFFSALGLTAITDNAALTYLGSLIQGISAQSQYMLVAGAVAGGGLTVIANAPNPAGAALLRHGFRDASIGAIGLLLGALAPTAVAVLAFLL</sequence>
<gene>
    <name evidence="2" type="ORF">GTP23_04355</name>
</gene>
<proteinExistence type="predicted"/>
<dbReference type="RefSeq" id="WP_161034010.1">
    <property type="nucleotide sequence ID" value="NZ_WWCL01000001.1"/>
</dbReference>
<dbReference type="InterPro" id="IPR009978">
    <property type="entry name" value="Na_H_antiport_3"/>
</dbReference>
<dbReference type="Pfam" id="PF07399">
    <property type="entry name" value="Na_H_antiport_3"/>
    <property type="match status" value="1"/>
</dbReference>
<comment type="caution">
    <text evidence="2">The sequence shown here is derived from an EMBL/GenBank/DDBJ whole genome shotgun (WGS) entry which is preliminary data.</text>
</comment>
<feature type="transmembrane region" description="Helical" evidence="1">
    <location>
        <begin position="394"/>
        <end position="413"/>
    </location>
</feature>
<organism evidence="2 3">
    <name type="scientific">Duganella fentianensis</name>
    <dbReference type="NCBI Taxonomy" id="2692177"/>
    <lineage>
        <taxon>Bacteria</taxon>
        <taxon>Pseudomonadati</taxon>
        <taxon>Pseudomonadota</taxon>
        <taxon>Betaproteobacteria</taxon>
        <taxon>Burkholderiales</taxon>
        <taxon>Oxalobacteraceae</taxon>
        <taxon>Telluria group</taxon>
        <taxon>Duganella</taxon>
    </lineage>
</organism>
<accession>A0A845HU02</accession>
<feature type="transmembrane region" description="Helical" evidence="1">
    <location>
        <begin position="356"/>
        <end position="374"/>
    </location>
</feature>
<feature type="transmembrane region" description="Helical" evidence="1">
    <location>
        <begin position="204"/>
        <end position="227"/>
    </location>
</feature>
<evidence type="ECO:0008006" key="4">
    <source>
        <dbReference type="Google" id="ProtNLM"/>
    </source>
</evidence>
<evidence type="ECO:0000313" key="3">
    <source>
        <dbReference type="Proteomes" id="UP000444316"/>
    </source>
</evidence>
<reference evidence="2" key="1">
    <citation type="submission" date="2019-12" db="EMBL/GenBank/DDBJ databases">
        <title>Novel species isolated from a subtropical stream in China.</title>
        <authorList>
            <person name="Lu H."/>
        </authorList>
    </citation>
    <scope>NUCLEOTIDE SEQUENCE [LARGE SCALE GENOMIC DNA]</scope>
    <source>
        <strain evidence="2">FT93W</strain>
    </source>
</reference>
<keyword evidence="1" id="KW-1133">Transmembrane helix</keyword>
<feature type="transmembrane region" description="Helical" evidence="1">
    <location>
        <begin position="119"/>
        <end position="152"/>
    </location>
</feature>
<keyword evidence="1" id="KW-0472">Membrane</keyword>
<feature type="transmembrane region" description="Helical" evidence="1">
    <location>
        <begin position="291"/>
        <end position="311"/>
    </location>
</feature>
<feature type="transmembrane region" description="Helical" evidence="1">
    <location>
        <begin position="82"/>
        <end position="107"/>
    </location>
</feature>
<evidence type="ECO:0000256" key="1">
    <source>
        <dbReference type="SAM" id="Phobius"/>
    </source>
</evidence>
<feature type="transmembrane region" description="Helical" evidence="1">
    <location>
        <begin position="49"/>
        <end position="70"/>
    </location>
</feature>
<name>A0A845HU02_9BURK</name>
<evidence type="ECO:0000313" key="2">
    <source>
        <dbReference type="EMBL" id="MYN44302.1"/>
    </source>
</evidence>
<keyword evidence="1" id="KW-0812">Transmembrane</keyword>
<feature type="transmembrane region" description="Helical" evidence="1">
    <location>
        <begin position="263"/>
        <end position="279"/>
    </location>
</feature>
<feature type="transmembrane region" description="Helical" evidence="1">
    <location>
        <begin position="164"/>
        <end position="184"/>
    </location>
</feature>